<keyword evidence="3" id="KW-1185">Reference proteome</keyword>
<feature type="region of interest" description="Disordered" evidence="1">
    <location>
        <begin position="139"/>
        <end position="256"/>
    </location>
</feature>
<feature type="compositionally biased region" description="Acidic residues" evidence="1">
    <location>
        <begin position="173"/>
        <end position="219"/>
    </location>
</feature>
<evidence type="ECO:0000313" key="3">
    <source>
        <dbReference type="Proteomes" id="UP001465976"/>
    </source>
</evidence>
<protein>
    <submittedName>
        <fullName evidence="2">Uncharacterized protein</fullName>
    </submittedName>
</protein>
<dbReference type="Proteomes" id="UP001465976">
    <property type="component" value="Unassembled WGS sequence"/>
</dbReference>
<proteinExistence type="predicted"/>
<organism evidence="2 3">
    <name type="scientific">Marasmius crinis-equi</name>
    <dbReference type="NCBI Taxonomy" id="585013"/>
    <lineage>
        <taxon>Eukaryota</taxon>
        <taxon>Fungi</taxon>
        <taxon>Dikarya</taxon>
        <taxon>Basidiomycota</taxon>
        <taxon>Agaricomycotina</taxon>
        <taxon>Agaricomycetes</taxon>
        <taxon>Agaricomycetidae</taxon>
        <taxon>Agaricales</taxon>
        <taxon>Marasmiineae</taxon>
        <taxon>Marasmiaceae</taxon>
        <taxon>Marasmius</taxon>
    </lineage>
</organism>
<evidence type="ECO:0000313" key="2">
    <source>
        <dbReference type="EMBL" id="KAL0570327.1"/>
    </source>
</evidence>
<gene>
    <name evidence="2" type="ORF">V5O48_011642</name>
</gene>
<comment type="caution">
    <text evidence="2">The sequence shown here is derived from an EMBL/GenBank/DDBJ whole genome shotgun (WGS) entry which is preliminary data.</text>
</comment>
<evidence type="ECO:0000256" key="1">
    <source>
        <dbReference type="SAM" id="MobiDB-lite"/>
    </source>
</evidence>
<name>A0ABR3F522_9AGAR</name>
<reference evidence="2 3" key="1">
    <citation type="submission" date="2024-02" db="EMBL/GenBank/DDBJ databases">
        <title>A draft genome for the cacao thread blight pathogen Marasmius crinis-equi.</title>
        <authorList>
            <person name="Cohen S.P."/>
            <person name="Baruah I.K."/>
            <person name="Amoako-Attah I."/>
            <person name="Bukari Y."/>
            <person name="Meinhardt L.W."/>
            <person name="Bailey B.A."/>
        </authorList>
    </citation>
    <scope>NUCLEOTIDE SEQUENCE [LARGE SCALE GENOMIC DNA]</scope>
    <source>
        <strain evidence="2 3">GH-76</strain>
    </source>
</reference>
<sequence length="347" mass="39031">MKLSDKCYNTNKETYPHGHFVPHSSLPQYTKNSVFCFHYPILMLLTSATSVAFYDVPTRELLSTVSLSSNKELSDTDEPLSLPDFGRVWSADFSPTHIFLCALKKGSRIFDRETGKCVLDIPADRWFYASKVIRMADQAGQASNTEEEDLSKFDFDPVNATPPPPCPYHMDSDNDEEGQSEGSDDADDDQETSMEDDDGDTDWEDDDDNTDGEDEEEEFDPHLQMLLTSIPFGSGDVEDPSKENTDTQSGTLPKSYRNPKIESILAAATFADSIFPQKSRRGAQAAFIVDLGDFRSSSGDVKIKRAVSFDSDDPYEVEITDYGVYLGWDRMFINGWKKWRSPEQNPT</sequence>
<dbReference type="EMBL" id="JBAHYK010000955">
    <property type="protein sequence ID" value="KAL0570327.1"/>
    <property type="molecule type" value="Genomic_DNA"/>
</dbReference>
<accession>A0ABR3F522</accession>